<keyword evidence="3" id="KW-1185">Reference proteome</keyword>
<feature type="transmembrane region" description="Helical" evidence="1">
    <location>
        <begin position="115"/>
        <end position="135"/>
    </location>
</feature>
<feature type="transmembrane region" description="Helical" evidence="1">
    <location>
        <begin position="147"/>
        <end position="169"/>
    </location>
</feature>
<proteinExistence type="predicted"/>
<keyword evidence="1" id="KW-0472">Membrane</keyword>
<gene>
    <name evidence="2" type="ORF">GYMLUDRAFT_917537</name>
</gene>
<keyword evidence="1" id="KW-1133">Transmembrane helix</keyword>
<evidence type="ECO:0000313" key="2">
    <source>
        <dbReference type="EMBL" id="KIK54152.1"/>
    </source>
</evidence>
<organism evidence="2 3">
    <name type="scientific">Collybiopsis luxurians FD-317 M1</name>
    <dbReference type="NCBI Taxonomy" id="944289"/>
    <lineage>
        <taxon>Eukaryota</taxon>
        <taxon>Fungi</taxon>
        <taxon>Dikarya</taxon>
        <taxon>Basidiomycota</taxon>
        <taxon>Agaricomycotina</taxon>
        <taxon>Agaricomycetes</taxon>
        <taxon>Agaricomycetidae</taxon>
        <taxon>Agaricales</taxon>
        <taxon>Marasmiineae</taxon>
        <taxon>Omphalotaceae</taxon>
        <taxon>Collybiopsis</taxon>
        <taxon>Collybiopsis luxurians</taxon>
    </lineage>
</organism>
<accession>A0A0D0C891</accession>
<sequence>MNEDDLAILLQFGYAGITIVAGRIIVSMFFGIYIMVSGIAIWILARTGLRTRPQQIALFLQLSLLLNSICCFLSGCAISFTDIRVLLIHSDASRSLGDREITLDGLRSVNHFNLIIAWTSTINLLIADTLVIWRAWAIWRGNKLAQLIWIALGLSNTVFNILSVTIWNFNGPGATYIEQNLYLLISFIVNALATVAIAYKAWIHSRATSVFGKEYQRSSGGRPRVGKILWVVTESGVVFCIIQGAFFAISIASSISSSDSSTTSLLEVFHAIIQPFGIIILPYYPTVVFIVANLVGRF</sequence>
<reference evidence="2 3" key="1">
    <citation type="submission" date="2014-04" db="EMBL/GenBank/DDBJ databases">
        <title>Evolutionary Origins and Diversification of the Mycorrhizal Mutualists.</title>
        <authorList>
            <consortium name="DOE Joint Genome Institute"/>
            <consortium name="Mycorrhizal Genomics Consortium"/>
            <person name="Kohler A."/>
            <person name="Kuo A."/>
            <person name="Nagy L.G."/>
            <person name="Floudas D."/>
            <person name="Copeland A."/>
            <person name="Barry K.W."/>
            <person name="Cichocki N."/>
            <person name="Veneault-Fourrey C."/>
            <person name="LaButti K."/>
            <person name="Lindquist E.A."/>
            <person name="Lipzen A."/>
            <person name="Lundell T."/>
            <person name="Morin E."/>
            <person name="Murat C."/>
            <person name="Riley R."/>
            <person name="Ohm R."/>
            <person name="Sun H."/>
            <person name="Tunlid A."/>
            <person name="Henrissat B."/>
            <person name="Grigoriev I.V."/>
            <person name="Hibbett D.S."/>
            <person name="Martin F."/>
        </authorList>
    </citation>
    <scope>NUCLEOTIDE SEQUENCE [LARGE SCALE GENOMIC DNA]</scope>
    <source>
        <strain evidence="2 3">FD-317 M1</strain>
    </source>
</reference>
<feature type="transmembrane region" description="Helical" evidence="1">
    <location>
        <begin position="228"/>
        <end position="252"/>
    </location>
</feature>
<protein>
    <submittedName>
        <fullName evidence="2">Uncharacterized protein</fullName>
    </submittedName>
</protein>
<evidence type="ECO:0000313" key="3">
    <source>
        <dbReference type="Proteomes" id="UP000053593"/>
    </source>
</evidence>
<feature type="transmembrane region" description="Helical" evidence="1">
    <location>
        <begin position="181"/>
        <end position="199"/>
    </location>
</feature>
<dbReference type="AlphaFoldDB" id="A0A0D0C891"/>
<dbReference type="EMBL" id="KN834819">
    <property type="protein sequence ID" value="KIK54152.1"/>
    <property type="molecule type" value="Genomic_DNA"/>
</dbReference>
<feature type="transmembrane region" description="Helical" evidence="1">
    <location>
        <begin position="12"/>
        <end position="45"/>
    </location>
</feature>
<dbReference type="HOGENOM" id="CLU_1008503_0_0_1"/>
<feature type="transmembrane region" description="Helical" evidence="1">
    <location>
        <begin position="57"/>
        <end position="80"/>
    </location>
</feature>
<evidence type="ECO:0000256" key="1">
    <source>
        <dbReference type="SAM" id="Phobius"/>
    </source>
</evidence>
<keyword evidence="1" id="KW-0812">Transmembrane</keyword>
<name>A0A0D0C891_9AGAR</name>
<feature type="transmembrane region" description="Helical" evidence="1">
    <location>
        <begin position="272"/>
        <end position="295"/>
    </location>
</feature>
<dbReference type="OrthoDB" id="3259206at2759"/>
<dbReference type="Proteomes" id="UP000053593">
    <property type="component" value="Unassembled WGS sequence"/>
</dbReference>